<feature type="region of interest" description="Disordered" evidence="1">
    <location>
        <begin position="28"/>
        <end position="47"/>
    </location>
</feature>
<evidence type="ECO:0000259" key="3">
    <source>
        <dbReference type="Pfam" id="PF11258"/>
    </source>
</evidence>
<proteinExistence type="predicted"/>
<keyword evidence="2" id="KW-0732">Signal</keyword>
<reference evidence="5 6" key="1">
    <citation type="submission" date="2016-10" db="EMBL/GenBank/DDBJ databases">
        <authorList>
            <person name="de Groot N.N."/>
        </authorList>
    </citation>
    <scope>NUCLEOTIDE SEQUENCE [LARGE SCALE GENOMIC DNA]</scope>
    <source>
        <strain evidence="5 6">IBRC-M 10780</strain>
    </source>
</reference>
<evidence type="ECO:0008006" key="7">
    <source>
        <dbReference type="Google" id="ProtNLM"/>
    </source>
</evidence>
<dbReference type="Pfam" id="PF17479">
    <property type="entry name" value="DUF3048_C"/>
    <property type="match status" value="1"/>
</dbReference>
<dbReference type="RefSeq" id="WP_090870172.1">
    <property type="nucleotide sequence ID" value="NZ_FOHE01000010.1"/>
</dbReference>
<keyword evidence="6" id="KW-1185">Reference proteome</keyword>
<dbReference type="InterPro" id="IPR021416">
    <property type="entry name" value="DUF3048_N"/>
</dbReference>
<feature type="domain" description="DUF3048" evidence="3">
    <location>
        <begin position="58"/>
        <end position="200"/>
    </location>
</feature>
<dbReference type="AlphaFoldDB" id="A0A1I0E568"/>
<evidence type="ECO:0000313" key="6">
    <source>
        <dbReference type="Proteomes" id="UP000198618"/>
    </source>
</evidence>
<dbReference type="OrthoDB" id="9779102at2"/>
<feature type="domain" description="DUF3048" evidence="4">
    <location>
        <begin position="229"/>
        <end position="338"/>
    </location>
</feature>
<dbReference type="STRING" id="930131.SAMN05216389_11085"/>
<feature type="compositionally biased region" description="Acidic residues" evidence="1">
    <location>
        <begin position="30"/>
        <end position="47"/>
    </location>
</feature>
<evidence type="ECO:0000259" key="4">
    <source>
        <dbReference type="Pfam" id="PF17479"/>
    </source>
</evidence>
<dbReference type="EMBL" id="FOHE01000010">
    <property type="protein sequence ID" value="SET39386.1"/>
    <property type="molecule type" value="Genomic_DNA"/>
</dbReference>
<gene>
    <name evidence="5" type="ORF">SAMN05216389_11085</name>
</gene>
<dbReference type="InterPro" id="IPR035328">
    <property type="entry name" value="DUF3048_C"/>
</dbReference>
<accession>A0A1I0E568</accession>
<dbReference type="Gene3D" id="3.50.90.10">
    <property type="entry name" value="YerB-like"/>
    <property type="match status" value="1"/>
</dbReference>
<evidence type="ECO:0000313" key="5">
    <source>
        <dbReference type="EMBL" id="SET39386.1"/>
    </source>
</evidence>
<protein>
    <recommendedName>
        <fullName evidence="7">DUF3048 domain-containing protein</fullName>
    </recommendedName>
</protein>
<name>A0A1I0E568_9BACI</name>
<dbReference type="PROSITE" id="PS51257">
    <property type="entry name" value="PROKAR_LIPOPROTEIN"/>
    <property type="match status" value="1"/>
</dbReference>
<sequence>MRQIFILFLTGILLLLVACSEDVENAKEEEQAENVVEEETEEAEEEKEAEVYENVYPLTGIKTNDAIDNRIVSVMVNNHTKARPQTGLSQADIVFEMLAEGPITRFLALYHSEQPEVVGPVRSAREYYFDLANRYNALYIYHGAAGFIDDMIVNRGIDFLNGAIYDNDGHLFKREDFRVAPHNSYLLFDSVYEVAEGKGYEVTADYEALPFVTEEEAENLPGNDATHVSITYSKTPMEKVEYEYDPTTEAYTRYNDEEKTVELETEEPIQVDNLFIVETDHEVIDDAGRRAIDFYQGGNAYLIQKGKIQQVEWENRDGKIIPVKDGEVIGFVPGKTWINVVPTNPGMEESVIVTNQ</sequence>
<organism evidence="5 6">
    <name type="scientific">Oceanobacillus limi</name>
    <dbReference type="NCBI Taxonomy" id="930131"/>
    <lineage>
        <taxon>Bacteria</taxon>
        <taxon>Bacillati</taxon>
        <taxon>Bacillota</taxon>
        <taxon>Bacilli</taxon>
        <taxon>Bacillales</taxon>
        <taxon>Bacillaceae</taxon>
        <taxon>Oceanobacillus</taxon>
    </lineage>
</organism>
<evidence type="ECO:0000256" key="1">
    <source>
        <dbReference type="SAM" id="MobiDB-lite"/>
    </source>
</evidence>
<feature type="chain" id="PRO_5039191183" description="DUF3048 domain-containing protein" evidence="2">
    <location>
        <begin position="21"/>
        <end position="356"/>
    </location>
</feature>
<feature type="signal peptide" evidence="2">
    <location>
        <begin position="1"/>
        <end position="20"/>
    </location>
</feature>
<dbReference type="InterPro" id="IPR023158">
    <property type="entry name" value="YerB-like_sf"/>
</dbReference>
<evidence type="ECO:0000256" key="2">
    <source>
        <dbReference type="SAM" id="SignalP"/>
    </source>
</evidence>
<dbReference type="SUPFAM" id="SSF159774">
    <property type="entry name" value="YerB-like"/>
    <property type="match status" value="1"/>
</dbReference>
<dbReference type="Proteomes" id="UP000198618">
    <property type="component" value="Unassembled WGS sequence"/>
</dbReference>
<dbReference type="Pfam" id="PF11258">
    <property type="entry name" value="DUF3048"/>
    <property type="match status" value="1"/>
</dbReference>